<dbReference type="EMBL" id="BOMN01000022">
    <property type="protein sequence ID" value="GIE18711.1"/>
    <property type="molecule type" value="Genomic_DNA"/>
</dbReference>
<reference evidence="3 4" key="1">
    <citation type="submission" date="2021-01" db="EMBL/GenBank/DDBJ databases">
        <title>Whole genome shotgun sequence of Actinoplanes humidus NBRC 14915.</title>
        <authorList>
            <person name="Komaki H."/>
            <person name="Tamura T."/>
        </authorList>
    </citation>
    <scope>NUCLEOTIDE SEQUENCE [LARGE SCALE GENOMIC DNA]</scope>
    <source>
        <strain evidence="3 4">NBRC 14915</strain>
    </source>
</reference>
<dbReference type="InterPro" id="IPR036388">
    <property type="entry name" value="WH-like_DNA-bd_sf"/>
</dbReference>
<sequence>MTAEPRVVRDVETLKALADPARLAIVELMMADRARSWTAKELATAIVMPPKKLYYHLGLLEQRGLLEIRSTQVVNGIIEKHYGTAQASIVFQRGSATEPVEEMGELVSTLLDEVKGTIMTGLRSGRAALDRDAPDAERIVVSYTSAGMAPEQAGRFRETLLEVVEQFSAATTPGQPSFDLLIAIAPRTESIAPRTESIAPRTESIAPRTEP</sequence>
<evidence type="ECO:0000259" key="2">
    <source>
        <dbReference type="SMART" id="SM00418"/>
    </source>
</evidence>
<dbReference type="InterPro" id="IPR036390">
    <property type="entry name" value="WH_DNA-bd_sf"/>
</dbReference>
<protein>
    <recommendedName>
        <fullName evidence="2">HTH arsR-type domain-containing protein</fullName>
    </recommendedName>
</protein>
<comment type="caution">
    <text evidence="3">The sequence shown here is derived from an EMBL/GenBank/DDBJ whole genome shotgun (WGS) entry which is preliminary data.</text>
</comment>
<dbReference type="InterPro" id="IPR011991">
    <property type="entry name" value="ArsR-like_HTH"/>
</dbReference>
<dbReference type="RefSeq" id="WP_203835963.1">
    <property type="nucleotide sequence ID" value="NZ_BAAATV010000003.1"/>
</dbReference>
<dbReference type="Gene3D" id="1.10.10.10">
    <property type="entry name" value="Winged helix-like DNA-binding domain superfamily/Winged helix DNA-binding domain"/>
    <property type="match status" value="1"/>
</dbReference>
<dbReference type="CDD" id="cd00090">
    <property type="entry name" value="HTH_ARSR"/>
    <property type="match status" value="1"/>
</dbReference>
<evidence type="ECO:0000313" key="4">
    <source>
        <dbReference type="Proteomes" id="UP000603200"/>
    </source>
</evidence>
<dbReference type="Pfam" id="PF12840">
    <property type="entry name" value="HTH_20"/>
    <property type="match status" value="1"/>
</dbReference>
<dbReference type="SUPFAM" id="SSF46785">
    <property type="entry name" value="Winged helix' DNA-binding domain"/>
    <property type="match status" value="1"/>
</dbReference>
<name>A0ABQ3ZJE2_9ACTN</name>
<dbReference type="Proteomes" id="UP000603200">
    <property type="component" value="Unassembled WGS sequence"/>
</dbReference>
<dbReference type="InterPro" id="IPR001845">
    <property type="entry name" value="HTH_ArsR_DNA-bd_dom"/>
</dbReference>
<feature type="domain" description="HTH arsR-type" evidence="2">
    <location>
        <begin position="12"/>
        <end position="82"/>
    </location>
</feature>
<keyword evidence="4" id="KW-1185">Reference proteome</keyword>
<gene>
    <name evidence="3" type="ORF">Ahu01nite_018130</name>
</gene>
<dbReference type="SMART" id="SM00418">
    <property type="entry name" value="HTH_ARSR"/>
    <property type="match status" value="1"/>
</dbReference>
<evidence type="ECO:0000313" key="3">
    <source>
        <dbReference type="EMBL" id="GIE18711.1"/>
    </source>
</evidence>
<organism evidence="3 4">
    <name type="scientific">Winogradskya humida</name>
    <dbReference type="NCBI Taxonomy" id="113566"/>
    <lineage>
        <taxon>Bacteria</taxon>
        <taxon>Bacillati</taxon>
        <taxon>Actinomycetota</taxon>
        <taxon>Actinomycetes</taxon>
        <taxon>Micromonosporales</taxon>
        <taxon>Micromonosporaceae</taxon>
        <taxon>Winogradskya</taxon>
    </lineage>
</organism>
<accession>A0ABQ3ZJE2</accession>
<evidence type="ECO:0000256" key="1">
    <source>
        <dbReference type="SAM" id="MobiDB-lite"/>
    </source>
</evidence>
<feature type="region of interest" description="Disordered" evidence="1">
    <location>
        <begin position="192"/>
        <end position="211"/>
    </location>
</feature>
<proteinExistence type="predicted"/>